<dbReference type="Proteomes" id="UP000230069">
    <property type="component" value="Unassembled WGS sequence"/>
</dbReference>
<name>A0A2G5C2H8_AQUCA</name>
<evidence type="ECO:0000256" key="1">
    <source>
        <dbReference type="SAM" id="Phobius"/>
    </source>
</evidence>
<sequence length="76" mass="8687">MSALQAYSTFGGHSHWNLLLLFVFSLLQTFFQGYGNKDTHSTLTKVQKREFVSSTLIKSVQCLTIFPLIQNKFSLQ</sequence>
<accession>A0A2G5C2H8</accession>
<dbReference type="InParanoid" id="A0A2G5C2H8"/>
<dbReference type="AlphaFoldDB" id="A0A2G5C2H8"/>
<reference evidence="2 3" key="1">
    <citation type="submission" date="2017-09" db="EMBL/GenBank/DDBJ databases">
        <title>WGS assembly of Aquilegia coerulea Goldsmith.</title>
        <authorList>
            <person name="Hodges S."/>
            <person name="Kramer E."/>
            <person name="Nordborg M."/>
            <person name="Tomkins J."/>
            <person name="Borevitz J."/>
            <person name="Derieg N."/>
            <person name="Yan J."/>
            <person name="Mihaltcheva S."/>
            <person name="Hayes R.D."/>
            <person name="Rokhsar D."/>
        </authorList>
    </citation>
    <scope>NUCLEOTIDE SEQUENCE [LARGE SCALE GENOMIC DNA]</scope>
    <source>
        <strain evidence="3">cv. Goldsmith</strain>
    </source>
</reference>
<keyword evidence="1" id="KW-0812">Transmembrane</keyword>
<organism evidence="2 3">
    <name type="scientific">Aquilegia coerulea</name>
    <name type="common">Rocky mountain columbine</name>
    <dbReference type="NCBI Taxonomy" id="218851"/>
    <lineage>
        <taxon>Eukaryota</taxon>
        <taxon>Viridiplantae</taxon>
        <taxon>Streptophyta</taxon>
        <taxon>Embryophyta</taxon>
        <taxon>Tracheophyta</taxon>
        <taxon>Spermatophyta</taxon>
        <taxon>Magnoliopsida</taxon>
        <taxon>Ranunculales</taxon>
        <taxon>Ranunculaceae</taxon>
        <taxon>Thalictroideae</taxon>
        <taxon>Aquilegia</taxon>
    </lineage>
</organism>
<dbReference type="EMBL" id="KZ305129">
    <property type="protein sequence ID" value="PIA25483.1"/>
    <property type="molecule type" value="Genomic_DNA"/>
</dbReference>
<evidence type="ECO:0000313" key="3">
    <source>
        <dbReference type="Proteomes" id="UP000230069"/>
    </source>
</evidence>
<keyword evidence="1" id="KW-1133">Transmembrane helix</keyword>
<keyword evidence="1" id="KW-0472">Membrane</keyword>
<protein>
    <submittedName>
        <fullName evidence="2">Uncharacterized protein</fullName>
    </submittedName>
</protein>
<evidence type="ECO:0000313" key="2">
    <source>
        <dbReference type="EMBL" id="PIA25483.1"/>
    </source>
</evidence>
<proteinExistence type="predicted"/>
<gene>
    <name evidence="2" type="ORF">AQUCO_11300004v1</name>
</gene>
<feature type="transmembrane region" description="Helical" evidence="1">
    <location>
        <begin position="16"/>
        <end position="35"/>
    </location>
</feature>
<keyword evidence="3" id="KW-1185">Reference proteome</keyword>